<evidence type="ECO:0000313" key="2">
    <source>
        <dbReference type="Proteomes" id="UP000462212"/>
    </source>
</evidence>
<organism evidence="1 2">
    <name type="scientific">Lachnellula subtilissima</name>
    <dbReference type="NCBI Taxonomy" id="602034"/>
    <lineage>
        <taxon>Eukaryota</taxon>
        <taxon>Fungi</taxon>
        <taxon>Dikarya</taxon>
        <taxon>Ascomycota</taxon>
        <taxon>Pezizomycotina</taxon>
        <taxon>Leotiomycetes</taxon>
        <taxon>Helotiales</taxon>
        <taxon>Lachnaceae</taxon>
        <taxon>Lachnellula</taxon>
    </lineage>
</organism>
<dbReference type="OrthoDB" id="432970at2759"/>
<dbReference type="Proteomes" id="UP000462212">
    <property type="component" value="Unassembled WGS sequence"/>
</dbReference>
<evidence type="ECO:0000313" key="1">
    <source>
        <dbReference type="EMBL" id="TVY32412.1"/>
    </source>
</evidence>
<keyword evidence="2" id="KW-1185">Reference proteome</keyword>
<comment type="caution">
    <text evidence="1">The sequence shown here is derived from an EMBL/GenBank/DDBJ whole genome shotgun (WGS) entry which is preliminary data.</text>
</comment>
<protein>
    <submittedName>
        <fullName evidence="1">Uncharacterized protein</fullName>
    </submittedName>
</protein>
<name>A0A8H8RDU2_9HELO</name>
<dbReference type="AlphaFoldDB" id="A0A8H8RDU2"/>
<proteinExistence type="predicted"/>
<dbReference type="EMBL" id="QGMJ01001044">
    <property type="protein sequence ID" value="TVY32412.1"/>
    <property type="molecule type" value="Genomic_DNA"/>
</dbReference>
<gene>
    <name evidence="1" type="ORF">LSUB1_G008066</name>
</gene>
<sequence length="226" mass="25639">MEPIPLRTLTLLLNYERAVSDPRFVGMRLLESTEADPSLPRRLVKSDGIHEHFKGGPDTIEELHCNIFERHDEISTSSSPSPTCLVHPNASQEVQNLTLAKRELIFYQTRAHDQWFKAIGLYRVFFRIVSPGSETQRPNDYVIKFSINGPFLHVVTSTPKATGGAGDSHIMTTGSKDSEEHGVLAFPCPGRKDKQQFVVDMTRMEYGDVGRGTYGENYFWEHWKVT</sequence>
<reference evidence="1 2" key="1">
    <citation type="submission" date="2018-05" db="EMBL/GenBank/DDBJ databases">
        <title>Genome sequencing and assembly of the regulated plant pathogen Lachnellula willkommii and related sister species for the development of diagnostic species identification markers.</title>
        <authorList>
            <person name="Giroux E."/>
            <person name="Bilodeau G."/>
        </authorList>
    </citation>
    <scope>NUCLEOTIDE SEQUENCE [LARGE SCALE GENOMIC DNA]</scope>
    <source>
        <strain evidence="1 2">CBS 197.66</strain>
    </source>
</reference>
<accession>A0A8H8RDU2</accession>